<gene>
    <name evidence="1" type="ORF">DFH08DRAFT_821537</name>
</gene>
<reference evidence="1" key="1">
    <citation type="submission" date="2023-03" db="EMBL/GenBank/DDBJ databases">
        <title>Massive genome expansion in bonnet fungi (Mycena s.s.) driven by repeated elements and novel gene families across ecological guilds.</title>
        <authorList>
            <consortium name="Lawrence Berkeley National Laboratory"/>
            <person name="Harder C.B."/>
            <person name="Miyauchi S."/>
            <person name="Viragh M."/>
            <person name="Kuo A."/>
            <person name="Thoen E."/>
            <person name="Andreopoulos B."/>
            <person name="Lu D."/>
            <person name="Skrede I."/>
            <person name="Drula E."/>
            <person name="Henrissat B."/>
            <person name="Morin E."/>
            <person name="Kohler A."/>
            <person name="Barry K."/>
            <person name="LaButti K."/>
            <person name="Morin E."/>
            <person name="Salamov A."/>
            <person name="Lipzen A."/>
            <person name="Mereny Z."/>
            <person name="Hegedus B."/>
            <person name="Baldrian P."/>
            <person name="Stursova M."/>
            <person name="Weitz H."/>
            <person name="Taylor A."/>
            <person name="Grigoriev I.V."/>
            <person name="Nagy L.G."/>
            <person name="Martin F."/>
            <person name="Kauserud H."/>
        </authorList>
    </citation>
    <scope>NUCLEOTIDE SEQUENCE</scope>
    <source>
        <strain evidence="1">CBHHK002</strain>
    </source>
</reference>
<organism evidence="1 2">
    <name type="scientific">Mycena albidolilacea</name>
    <dbReference type="NCBI Taxonomy" id="1033008"/>
    <lineage>
        <taxon>Eukaryota</taxon>
        <taxon>Fungi</taxon>
        <taxon>Dikarya</taxon>
        <taxon>Basidiomycota</taxon>
        <taxon>Agaricomycotina</taxon>
        <taxon>Agaricomycetes</taxon>
        <taxon>Agaricomycetidae</taxon>
        <taxon>Agaricales</taxon>
        <taxon>Marasmiineae</taxon>
        <taxon>Mycenaceae</taxon>
        <taxon>Mycena</taxon>
    </lineage>
</organism>
<evidence type="ECO:0000313" key="1">
    <source>
        <dbReference type="EMBL" id="KAJ7314170.1"/>
    </source>
</evidence>
<dbReference type="EMBL" id="JARIHO010000068">
    <property type="protein sequence ID" value="KAJ7314170.1"/>
    <property type="molecule type" value="Genomic_DNA"/>
</dbReference>
<proteinExistence type="predicted"/>
<comment type="caution">
    <text evidence="1">The sequence shown here is derived from an EMBL/GenBank/DDBJ whole genome shotgun (WGS) entry which is preliminary data.</text>
</comment>
<sequence length="130" mass="14628">MLHGNLHFQIHLTDIGTGNIAPDLLAYLASYSGVEKLKFWGLSSMNPDEPVDAAHLLLRTVDLLPHLQRLTIDSEDPDSLRNVRRGCLISSEDSIVDRAVKTMMQDFCSRIGEHPRHGRANGLARSREWK</sequence>
<dbReference type="AlphaFoldDB" id="A0AAD6Z9N4"/>
<dbReference type="Proteomes" id="UP001218218">
    <property type="component" value="Unassembled WGS sequence"/>
</dbReference>
<evidence type="ECO:0000313" key="2">
    <source>
        <dbReference type="Proteomes" id="UP001218218"/>
    </source>
</evidence>
<name>A0AAD6Z9N4_9AGAR</name>
<protein>
    <submittedName>
        <fullName evidence="1">Uncharacterized protein</fullName>
    </submittedName>
</protein>
<keyword evidence="2" id="KW-1185">Reference proteome</keyword>
<accession>A0AAD6Z9N4</accession>